<dbReference type="OMA" id="WFLIAVR"/>
<dbReference type="PANTHER" id="PTHR21178">
    <property type="entry name" value="CILIA- AND FLAGELLA-ASSOCIATED PROTEIN 61"/>
    <property type="match status" value="1"/>
</dbReference>
<dbReference type="PROSITE" id="PS50071">
    <property type="entry name" value="HOMEOBOX_2"/>
    <property type="match status" value="1"/>
</dbReference>
<dbReference type="Proteomes" id="UP000000311">
    <property type="component" value="Unassembled WGS sequence"/>
</dbReference>
<dbReference type="GO" id="GO:0005634">
    <property type="term" value="C:nucleus"/>
    <property type="evidence" value="ECO:0007669"/>
    <property type="project" value="UniProtKB-SubCell"/>
</dbReference>
<name>E2A7S6_CAMFO</name>
<evidence type="ECO:0000256" key="2">
    <source>
        <dbReference type="PROSITE-ProRule" id="PRU00108"/>
    </source>
</evidence>
<keyword evidence="5" id="KW-1185">Reference proteome</keyword>
<evidence type="ECO:0000313" key="5">
    <source>
        <dbReference type="Proteomes" id="UP000000311"/>
    </source>
</evidence>
<feature type="DNA-binding region" description="Homeobox" evidence="2">
    <location>
        <begin position="1010"/>
        <end position="1062"/>
    </location>
</feature>
<dbReference type="InParanoid" id="E2A7S6"/>
<reference evidence="4 5" key="1">
    <citation type="journal article" date="2010" name="Science">
        <title>Genomic comparison of the ants Camponotus floridanus and Harpegnathos saltator.</title>
        <authorList>
            <person name="Bonasio R."/>
            <person name="Zhang G."/>
            <person name="Ye C."/>
            <person name="Mutti N.S."/>
            <person name="Fang X."/>
            <person name="Qin N."/>
            <person name="Donahue G."/>
            <person name="Yang P."/>
            <person name="Li Q."/>
            <person name="Li C."/>
            <person name="Zhang P."/>
            <person name="Huang Z."/>
            <person name="Berger S.L."/>
            <person name="Reinberg D."/>
            <person name="Wang J."/>
            <person name="Liebig J."/>
        </authorList>
    </citation>
    <scope>NUCLEOTIDE SEQUENCE [LARGE SCALE GENOMIC DNA]</scope>
    <source>
        <strain evidence="5">C129</strain>
    </source>
</reference>
<dbReference type="Pfam" id="PF16092">
    <property type="entry name" value="CFAP61_N"/>
    <property type="match status" value="1"/>
</dbReference>
<keyword evidence="2" id="KW-0238">DNA-binding</keyword>
<dbReference type="InterPro" id="IPR001356">
    <property type="entry name" value="HD"/>
</dbReference>
<dbReference type="GO" id="GO:0003677">
    <property type="term" value="F:DNA binding"/>
    <property type="evidence" value="ECO:0007669"/>
    <property type="project" value="UniProtKB-UniRule"/>
</dbReference>
<feature type="domain" description="Homeobox" evidence="3">
    <location>
        <begin position="1008"/>
        <end position="1061"/>
    </location>
</feature>
<keyword evidence="2" id="KW-0371">Homeobox</keyword>
<dbReference type="EMBL" id="GL437384">
    <property type="protein sequence ID" value="EFN70506.1"/>
    <property type="molecule type" value="Genomic_DNA"/>
</dbReference>
<organism evidence="5">
    <name type="scientific">Camponotus floridanus</name>
    <name type="common">Florida carpenter ant</name>
    <dbReference type="NCBI Taxonomy" id="104421"/>
    <lineage>
        <taxon>Eukaryota</taxon>
        <taxon>Metazoa</taxon>
        <taxon>Ecdysozoa</taxon>
        <taxon>Arthropoda</taxon>
        <taxon>Hexapoda</taxon>
        <taxon>Insecta</taxon>
        <taxon>Pterygota</taxon>
        <taxon>Neoptera</taxon>
        <taxon>Endopterygota</taxon>
        <taxon>Hymenoptera</taxon>
        <taxon>Apocrita</taxon>
        <taxon>Aculeata</taxon>
        <taxon>Formicoidea</taxon>
        <taxon>Formicidae</taxon>
        <taxon>Formicinae</taxon>
        <taxon>Camponotus</taxon>
    </lineage>
</organism>
<dbReference type="InterPro" id="IPR032151">
    <property type="entry name" value="CFAP61_N"/>
</dbReference>
<dbReference type="STRING" id="104421.E2A7S6"/>
<dbReference type="InterPro" id="IPR009057">
    <property type="entry name" value="Homeodomain-like_sf"/>
</dbReference>
<dbReference type="InterPro" id="IPR038884">
    <property type="entry name" value="CFAP61"/>
</dbReference>
<dbReference type="SMART" id="SM00389">
    <property type="entry name" value="HOX"/>
    <property type="match status" value="1"/>
</dbReference>
<dbReference type="SUPFAM" id="SSF46689">
    <property type="entry name" value="Homeodomain-like"/>
    <property type="match status" value="1"/>
</dbReference>
<proteinExistence type="predicted"/>
<dbReference type="FunCoup" id="E2A7S6">
    <property type="interactions" value="2"/>
</dbReference>
<dbReference type="AlphaFoldDB" id="E2A7S6"/>
<comment type="subcellular location">
    <subcellularLocation>
        <location evidence="1 2">Nucleus</location>
    </subcellularLocation>
</comment>
<sequence length="1071" mass="125145">MSTVTLIKESKNRSSQSYADDSPSKISGYRGIEHSDLPYLEHLIRPITYEIFGDVELERLYEEDNDDVISIIGGEDIHLRELYGEYYISEIIRYPDNCRQLIIGEDADGSVAGVMCLNSTIDVDLLNENFELTPYNNLRKLHENGKTSIDFAVIIHANFFKLLYLLESQEYGQQRFNRSLNDDTSGIIKATRDERNFEKRAGEYEMRSYDNYFNVNNYITHDSFFARKINILFVKDNKMMQTQLIHDDVLLIRPTYHGEINAFVLEIFATRDEMRPHWSYDFLEAAFDCFPHLEYCAISLPFSHPNYQFLQHFTRVPLKYDKDFPMTLYIVHRALLRKKIKCRRAQIRDRKCVQELLFTIPKYNEVLTDFDFAMNPLQLDLDCFVFECNDTMIGLAILRAEKQINFIKKHYHIEDYVSMRSIPQDNYGRLLHFVLMPIFSAYHRFFFREITRLSELTVIFYRLHHEDESALTRMHPLVSCLDDMIPVNPRKQAEYKFPIISENLDSCKNDVRNEDNDNNKFSLFVTSPRLAMMPRVIIDMKIVIVGASECGIAFAEYLALRSMQHYIQFTNLTLISPHGIPFDNKPSRAEIRLLPFKGKFCLEYRCCMTASAWINIVYGTMIEINRMNTEELIPWNCLTVNDDTEASICLRKIRLLTNNLTERKAILFYGCNIDCYCALGGLIKFGVKPSWITLIKPILNSHNTHDKIFFGNCEVDKAVTNAILRDEIQILSEWNMIDWILTKDNDGKLMIESIAIEKEGKVRKLVCDALFNFYEKTIDLNAFSAFSHAGLVFDGLLVIDSECRTNDPFIFAAGTMTKYSRKFYAESWQHKYYNSVEIGERLAQILLRVIDIHQRDKQKEEREYLTFSVFRKPIVIACMLPGDYYYLHVHKPGEKTWDEITNKDIFQVQNMIALYGKHESMLNELKFRFRSLYISDFYAYFREPWAAAIFHDKFECLRVENRATLLSQMNFYGDSLIDECMRALIKSNWKASYPTRLPISGAGTRVIRLTVDQEAVLQEQFNRWPRAPHTADIVLLAAETGLSEADVEGWYAIRLAQWRKEQGLGGNLGFH</sequence>
<protein>
    <submittedName>
        <fullName evidence="4">Uncharacterized protein C20orf26</fullName>
    </submittedName>
</protein>
<dbReference type="Gene3D" id="1.10.10.60">
    <property type="entry name" value="Homeodomain-like"/>
    <property type="match status" value="1"/>
</dbReference>
<evidence type="ECO:0000256" key="1">
    <source>
        <dbReference type="ARBA" id="ARBA00004123"/>
    </source>
</evidence>
<dbReference type="OrthoDB" id="382863at2759"/>
<evidence type="ECO:0000313" key="4">
    <source>
        <dbReference type="EMBL" id="EFN70506.1"/>
    </source>
</evidence>
<dbReference type="Pfam" id="PF23150">
    <property type="entry name" value="CFAP61_dimer"/>
    <property type="match status" value="1"/>
</dbReference>
<dbReference type="InterPro" id="IPR056299">
    <property type="entry name" value="CFAP61_dimer"/>
</dbReference>
<dbReference type="PANTHER" id="PTHR21178:SF8">
    <property type="entry name" value="CILIA- AND FLAGELLA-ASSOCIATED PROTEIN 61"/>
    <property type="match status" value="1"/>
</dbReference>
<dbReference type="CDD" id="cd00086">
    <property type="entry name" value="homeodomain"/>
    <property type="match status" value="1"/>
</dbReference>
<keyword evidence="2" id="KW-0539">Nucleus</keyword>
<accession>E2A7S6</accession>
<gene>
    <name evidence="4" type="ORF">EAG_05615</name>
</gene>
<evidence type="ECO:0000259" key="3">
    <source>
        <dbReference type="PROSITE" id="PS50071"/>
    </source>
</evidence>